<dbReference type="EC" id="3.1.4.52" evidence="3"/>
<proteinExistence type="predicted"/>
<dbReference type="InterPro" id="IPR000160">
    <property type="entry name" value="GGDEF_dom"/>
</dbReference>
<dbReference type="SUPFAM" id="SSF141868">
    <property type="entry name" value="EAL domain-like"/>
    <property type="match status" value="1"/>
</dbReference>
<protein>
    <submittedName>
        <fullName evidence="3">Cyclic di-GMP phosphodiesterase Gmr</fullName>
        <ecNumber evidence="3">3.1.4.52</ecNumber>
    </submittedName>
</protein>
<dbReference type="Pfam" id="PF00563">
    <property type="entry name" value="EAL"/>
    <property type="match status" value="1"/>
</dbReference>
<dbReference type="Gene3D" id="3.30.450.20">
    <property type="entry name" value="PAS domain"/>
    <property type="match status" value="1"/>
</dbReference>
<dbReference type="AlphaFoldDB" id="A0A6N2UGK5"/>
<dbReference type="InterPro" id="IPR050706">
    <property type="entry name" value="Cyclic-di-GMP_PDE-like"/>
</dbReference>
<dbReference type="CDD" id="cd01948">
    <property type="entry name" value="EAL"/>
    <property type="match status" value="1"/>
</dbReference>
<evidence type="ECO:0000259" key="1">
    <source>
        <dbReference type="PROSITE" id="PS50883"/>
    </source>
</evidence>
<sequence>MRPGAKQSIRTKILIPVAFVLVLQALLFFGTIVGADTAGQLRENAFSMLADKVSSRAAVLENEMTQRWGKAENYQRVMQLSLAAYQQAEGGEVQITRQMAEELISLLRNSTATGAYVIFCPQLGEGAPWPALYLRDMDPTTSLINNTDILVEIGPGPLIKEMGLTMDSRWSPSIQLDPMDENQRYFFRPYLAAQQYQSSQISDLGYWAGPHQVTKDDLEVISYSLPLLDRDGQVYGVVGVEITLEYLANQMPYRELSANQKGAYLLGLREGQGNEVLAMGESGPLFRRILADDRKVAITEEKVYKDTYRLEDQALTSETVGAVQKLKLYNAHTPFEEEEWMVIGLMEEQELLYSVNRLNQSLWFASLIALGVGVAGAFVISASFAAPVKRLAKSLRESDPAKEVLLPQTGIVEIDGLSTAVEELSAAVANSASRLSQILEYTNTSLGAVEYYKERGGLVYCTGKIGEMLDFSPENREKSELPYDEFQQELERMKKKILAKTGRQEQDKVVEDILELHRDDGRICWISFKHNEGESRYMVVVQDVTGDVLEKRKIEYERDYDVLTELLNRRSFRRSVEKALRSMPFQMGAMVMWDLDNLKYINDTYGHDSGDKYIIAAARVFQQLRQDGAEVARMSGDEFFSFLPGEDRNTLLCRIREVHKLLHSTNFQLPDGKTVKLRASAGVAWYPDNGASYDLLIKYADFAMYSAKNSTKGDIQEFNQDAFQRDELLFSGKEALNHFLDHRLARFAFQPIVDARTGEVYAYEALMRPSCEGLKTVSDVMRLVRAQSKLNQIEELTWTGALEAFSQQKEAFGEARLFINSVPNTCLSKEGFAALEQQFGKDLSRLVVEVIESEQTDYNCMAIKQSLCQRWGLSIALDDFGAGYSSEGVLLTINPSYVKIDMSIVRGIDRDKSRQTLLGGILSYSKTQDIRIIAEGVETREEMVYLIEAGVDYIQGYYLAVPDFRVRGIPQERKQEIQEAAGRVALPPIDL</sequence>
<reference evidence="3" key="1">
    <citation type="submission" date="2019-11" db="EMBL/GenBank/DDBJ databases">
        <authorList>
            <person name="Feng L."/>
        </authorList>
    </citation>
    <scope>NUCLEOTIDE SEQUENCE</scope>
    <source>
        <strain evidence="3">AundefinedLFYP135</strain>
    </source>
</reference>
<dbReference type="PANTHER" id="PTHR33121:SF15">
    <property type="entry name" value="BLUE LIGHT- AND TEMPERATURE-REGULATED ANTIREPRESSOR BLUF"/>
    <property type="match status" value="1"/>
</dbReference>
<dbReference type="SMART" id="SM00267">
    <property type="entry name" value="GGDEF"/>
    <property type="match status" value="1"/>
</dbReference>
<dbReference type="CDD" id="cd01949">
    <property type="entry name" value="GGDEF"/>
    <property type="match status" value="1"/>
</dbReference>
<dbReference type="GO" id="GO:0071111">
    <property type="term" value="F:cyclic-guanylate-specific phosphodiesterase activity"/>
    <property type="evidence" value="ECO:0007669"/>
    <property type="project" value="UniProtKB-EC"/>
</dbReference>
<dbReference type="PROSITE" id="PS50887">
    <property type="entry name" value="GGDEF"/>
    <property type="match status" value="1"/>
</dbReference>
<dbReference type="NCBIfam" id="TIGR00254">
    <property type="entry name" value="GGDEF"/>
    <property type="match status" value="1"/>
</dbReference>
<dbReference type="InterPro" id="IPR029787">
    <property type="entry name" value="Nucleotide_cyclase"/>
</dbReference>
<dbReference type="PANTHER" id="PTHR33121">
    <property type="entry name" value="CYCLIC DI-GMP PHOSPHODIESTERASE PDEF"/>
    <property type="match status" value="1"/>
</dbReference>
<dbReference type="SUPFAM" id="SSF55073">
    <property type="entry name" value="Nucleotide cyclase"/>
    <property type="match status" value="1"/>
</dbReference>
<dbReference type="Pfam" id="PF00990">
    <property type="entry name" value="GGDEF"/>
    <property type="match status" value="1"/>
</dbReference>
<organism evidence="3">
    <name type="scientific">uncultured Anaerotruncus sp</name>
    <dbReference type="NCBI Taxonomy" id="905011"/>
    <lineage>
        <taxon>Bacteria</taxon>
        <taxon>Bacillati</taxon>
        <taxon>Bacillota</taxon>
        <taxon>Clostridia</taxon>
        <taxon>Eubacteriales</taxon>
        <taxon>Oscillospiraceae</taxon>
        <taxon>Anaerotruncus</taxon>
        <taxon>environmental samples</taxon>
    </lineage>
</organism>
<dbReference type="Gene3D" id="3.20.20.450">
    <property type="entry name" value="EAL domain"/>
    <property type="match status" value="1"/>
</dbReference>
<gene>
    <name evidence="3" type="primary">gmr</name>
    <name evidence="3" type="ORF">AULFYP135_01919</name>
</gene>
<dbReference type="InterPro" id="IPR001633">
    <property type="entry name" value="EAL_dom"/>
</dbReference>
<evidence type="ECO:0000259" key="2">
    <source>
        <dbReference type="PROSITE" id="PS50887"/>
    </source>
</evidence>
<dbReference type="PROSITE" id="PS50883">
    <property type="entry name" value="EAL"/>
    <property type="match status" value="1"/>
</dbReference>
<name>A0A6N2UGK5_9FIRM</name>
<evidence type="ECO:0000313" key="3">
    <source>
        <dbReference type="EMBL" id="VYT16719.1"/>
    </source>
</evidence>
<dbReference type="InterPro" id="IPR043128">
    <property type="entry name" value="Rev_trsase/Diguanyl_cyclase"/>
</dbReference>
<dbReference type="EMBL" id="CACRSL010000003">
    <property type="protein sequence ID" value="VYT16719.1"/>
    <property type="molecule type" value="Genomic_DNA"/>
</dbReference>
<feature type="domain" description="EAL" evidence="1">
    <location>
        <begin position="725"/>
        <end position="976"/>
    </location>
</feature>
<feature type="domain" description="GGDEF" evidence="2">
    <location>
        <begin position="586"/>
        <end position="720"/>
    </location>
</feature>
<dbReference type="SMART" id="SM00052">
    <property type="entry name" value="EAL"/>
    <property type="match status" value="1"/>
</dbReference>
<dbReference type="InterPro" id="IPR035919">
    <property type="entry name" value="EAL_sf"/>
</dbReference>
<keyword evidence="3" id="KW-0378">Hydrolase</keyword>
<accession>A0A6N2UGK5</accession>
<dbReference type="Gene3D" id="3.30.70.270">
    <property type="match status" value="1"/>
</dbReference>